<evidence type="ECO:0000256" key="5">
    <source>
        <dbReference type="ARBA" id="ARBA00022989"/>
    </source>
</evidence>
<dbReference type="EMBL" id="FNDU01000015">
    <property type="protein sequence ID" value="SDI94150.1"/>
    <property type="molecule type" value="Genomic_DNA"/>
</dbReference>
<dbReference type="PANTHER" id="PTHR30250:SF10">
    <property type="entry name" value="LIPOPOLYSACCHARIDE BIOSYNTHESIS PROTEIN WZXC"/>
    <property type="match status" value="1"/>
</dbReference>
<name>A0A1G8PQK7_9BACI</name>
<dbReference type="STRING" id="930129.SAMN05216352_11554"/>
<evidence type="ECO:0000256" key="6">
    <source>
        <dbReference type="ARBA" id="ARBA00023136"/>
    </source>
</evidence>
<dbReference type="Proteomes" id="UP000199017">
    <property type="component" value="Unassembled WGS sequence"/>
</dbReference>
<dbReference type="GO" id="GO:0005886">
    <property type="term" value="C:plasma membrane"/>
    <property type="evidence" value="ECO:0007669"/>
    <property type="project" value="UniProtKB-SubCell"/>
</dbReference>
<keyword evidence="6 7" id="KW-0472">Membrane</keyword>
<feature type="transmembrane region" description="Helical" evidence="7">
    <location>
        <begin position="142"/>
        <end position="161"/>
    </location>
</feature>
<evidence type="ECO:0000256" key="3">
    <source>
        <dbReference type="ARBA" id="ARBA00022475"/>
    </source>
</evidence>
<evidence type="ECO:0000313" key="9">
    <source>
        <dbReference type="Proteomes" id="UP000199017"/>
    </source>
</evidence>
<evidence type="ECO:0000256" key="2">
    <source>
        <dbReference type="ARBA" id="ARBA00007430"/>
    </source>
</evidence>
<dbReference type="AlphaFoldDB" id="A0A1G8PQK7"/>
<feature type="transmembrane region" description="Helical" evidence="7">
    <location>
        <begin position="413"/>
        <end position="432"/>
    </location>
</feature>
<evidence type="ECO:0000313" key="8">
    <source>
        <dbReference type="EMBL" id="SDI94150.1"/>
    </source>
</evidence>
<gene>
    <name evidence="8" type="ORF">SAMN05216352_11554</name>
</gene>
<keyword evidence="9" id="KW-1185">Reference proteome</keyword>
<feature type="transmembrane region" description="Helical" evidence="7">
    <location>
        <begin position="321"/>
        <end position="342"/>
    </location>
</feature>
<sequence length="482" mass="54299">MSFFRNVLWNLSGTIGVQLIGLITNIILARLLTPEIFGVVSLALVIIVFVHIIQEAGLSSVLVQKQKITKPLVATTFYVNITLSITLSLLVLFIAPKVALFYGYPELEKLLYYSIFGIIIGSFGVTFRGLLMRRRQFKKISIINLISELLGTILTFILFYFEEYFLAVGIRIIARPAFQSILLAYISNLNEIKGRPKIHLLKEILPFSSSVLGIKATNYIKNNVDYIVIGKILGSQSLGIYTIAFQWSTIAKFYISGSVAKVLFPEISKKQHDIFRVRQLFLNTVKHASFVIFPFCIGLMLIAPEFIYVIYGQQWSDAVPILQVLMIAGLLSSLGTVVGIVFQGLGRPNIELKITAISIFVFILLLIAGSYYGLIGVAFAVLIHAAIFDSILILQAIRLLNIPIKDLLKSLRSPFYSMVFVIIFYYLIKYMFFYEVYTFTSFSALLFIQIVLYIIASCLFNMPIVMSIYNIAKSIFLKAKDS</sequence>
<evidence type="ECO:0000256" key="7">
    <source>
        <dbReference type="SAM" id="Phobius"/>
    </source>
</evidence>
<dbReference type="CDD" id="cd13127">
    <property type="entry name" value="MATE_tuaB_like"/>
    <property type="match status" value="1"/>
</dbReference>
<keyword evidence="5 7" id="KW-1133">Transmembrane helix</keyword>
<accession>A0A1G8PQK7</accession>
<feature type="transmembrane region" description="Helical" evidence="7">
    <location>
        <begin position="167"/>
        <end position="187"/>
    </location>
</feature>
<feature type="transmembrane region" description="Helical" evidence="7">
    <location>
        <begin position="110"/>
        <end position="130"/>
    </location>
</feature>
<feature type="transmembrane region" description="Helical" evidence="7">
    <location>
        <begin position="354"/>
        <end position="372"/>
    </location>
</feature>
<feature type="transmembrane region" description="Helical" evidence="7">
    <location>
        <begin position="288"/>
        <end position="309"/>
    </location>
</feature>
<feature type="transmembrane region" description="Helical" evidence="7">
    <location>
        <begin position="36"/>
        <end position="56"/>
    </location>
</feature>
<comment type="similarity">
    <text evidence="2">Belongs to the polysaccharide synthase family.</text>
</comment>
<dbReference type="InterPro" id="IPR050833">
    <property type="entry name" value="Poly_Biosynth_Transport"/>
</dbReference>
<reference evidence="8 9" key="1">
    <citation type="submission" date="2016-10" db="EMBL/GenBank/DDBJ databases">
        <authorList>
            <person name="de Groot N.N."/>
        </authorList>
    </citation>
    <scope>NUCLEOTIDE SEQUENCE [LARGE SCALE GENOMIC DNA]</scope>
    <source>
        <strain evidence="9">P4B,CCM 7963,CECT 7998,DSM 25260,IBRC-M 10614,KCTC 13821</strain>
    </source>
</reference>
<dbReference type="OrthoDB" id="9770347at2"/>
<keyword evidence="4 7" id="KW-0812">Transmembrane</keyword>
<dbReference type="RefSeq" id="WP_091587443.1">
    <property type="nucleotide sequence ID" value="NZ_FNDU01000015.1"/>
</dbReference>
<dbReference type="PANTHER" id="PTHR30250">
    <property type="entry name" value="PST FAMILY PREDICTED COLANIC ACID TRANSPORTER"/>
    <property type="match status" value="1"/>
</dbReference>
<evidence type="ECO:0000256" key="1">
    <source>
        <dbReference type="ARBA" id="ARBA00004651"/>
    </source>
</evidence>
<dbReference type="Pfam" id="PF13440">
    <property type="entry name" value="Polysacc_synt_3"/>
    <property type="match status" value="1"/>
</dbReference>
<keyword evidence="3" id="KW-1003">Cell membrane</keyword>
<feature type="transmembrane region" description="Helical" evidence="7">
    <location>
        <begin position="444"/>
        <end position="472"/>
    </location>
</feature>
<comment type="subcellular location">
    <subcellularLocation>
        <location evidence="1">Cell membrane</location>
        <topology evidence="1">Multi-pass membrane protein</topology>
    </subcellularLocation>
</comment>
<evidence type="ECO:0000256" key="4">
    <source>
        <dbReference type="ARBA" id="ARBA00022692"/>
    </source>
</evidence>
<feature type="transmembrane region" description="Helical" evidence="7">
    <location>
        <begin position="77"/>
        <end position="104"/>
    </location>
</feature>
<feature type="transmembrane region" description="Helical" evidence="7">
    <location>
        <begin position="7"/>
        <end position="30"/>
    </location>
</feature>
<proteinExistence type="inferred from homology"/>
<feature type="transmembrane region" description="Helical" evidence="7">
    <location>
        <begin position="378"/>
        <end position="401"/>
    </location>
</feature>
<protein>
    <submittedName>
        <fullName evidence="8">Polysaccharide transporter, PST family</fullName>
    </submittedName>
</protein>
<organism evidence="8 9">
    <name type="scientific">Alteribacillus bidgolensis</name>
    <dbReference type="NCBI Taxonomy" id="930129"/>
    <lineage>
        <taxon>Bacteria</taxon>
        <taxon>Bacillati</taxon>
        <taxon>Bacillota</taxon>
        <taxon>Bacilli</taxon>
        <taxon>Bacillales</taxon>
        <taxon>Bacillaceae</taxon>
        <taxon>Alteribacillus</taxon>
    </lineage>
</organism>